<comment type="cofactor">
    <cofactor evidence="2">
        <name>Zn(2+)</name>
        <dbReference type="ChEBI" id="CHEBI:29105"/>
    </cofactor>
</comment>
<dbReference type="GO" id="GO:0019677">
    <property type="term" value="P:NAD+ catabolic process"/>
    <property type="evidence" value="ECO:0007669"/>
    <property type="project" value="TreeGrafter"/>
</dbReference>
<proteinExistence type="inferred from homology"/>
<dbReference type="PROSITE" id="PS51462">
    <property type="entry name" value="NUDIX"/>
    <property type="match status" value="1"/>
</dbReference>
<evidence type="ECO:0000256" key="2">
    <source>
        <dbReference type="ARBA" id="ARBA00001947"/>
    </source>
</evidence>
<sequence>MNEPIYLPLARSAIDRDYLTRKTDDLFAQLQKDKAAKVLPIFDGKVLLVGEPNDESPQLRLFGTDEISQDCWLAYLGRAIDDQEIAAGSAVILAELNKQQADAIEPNEQSWHVLRRTGAGLSDFGAGLYAQGLALANWHSTHRHCPNCGSETVSTQSGWARACQKDLNELYPRTDPAIIVSVIDQQDRILLGSQGIWEENRWSVLAGFVEPGESLTAAVIREMHEESGMHVVDPIYLGSQSWPFPYSLMVGFTAKIDPKHPEKDLVPDGEEIEKLRWFSRDDLEREAKDLLLPGRLTIARALIEHWYGQKIISATELS</sequence>
<dbReference type="InterPro" id="IPR020084">
    <property type="entry name" value="NUDIX_hydrolase_CS"/>
</dbReference>
<evidence type="ECO:0000256" key="8">
    <source>
        <dbReference type="ARBA" id="ARBA00023027"/>
    </source>
</evidence>
<dbReference type="Gene3D" id="3.90.79.10">
    <property type="entry name" value="Nucleoside Triphosphate Pyrophosphohydrolase"/>
    <property type="match status" value="1"/>
</dbReference>
<name>A0A6J6IJV1_9ZZZZ</name>
<dbReference type="EMBL" id="CAEZVD010000094">
    <property type="protein sequence ID" value="CAB4624796.1"/>
    <property type="molecule type" value="Genomic_DNA"/>
</dbReference>
<dbReference type="InterPro" id="IPR050241">
    <property type="entry name" value="NAD-cap_RNA_hydrolase_NudC"/>
</dbReference>
<keyword evidence="7" id="KW-0460">Magnesium</keyword>
<evidence type="ECO:0000259" key="10">
    <source>
        <dbReference type="PROSITE" id="PS51462"/>
    </source>
</evidence>
<comment type="similarity">
    <text evidence="3">Belongs to the Nudix hydrolase family. NudC subfamily.</text>
</comment>
<keyword evidence="5" id="KW-0479">Metal-binding</keyword>
<dbReference type="Gene3D" id="3.90.79.20">
    <property type="match status" value="1"/>
</dbReference>
<dbReference type="EC" id="3.6.1.22" evidence="4"/>
<dbReference type="GO" id="GO:0005829">
    <property type="term" value="C:cytosol"/>
    <property type="evidence" value="ECO:0007669"/>
    <property type="project" value="TreeGrafter"/>
</dbReference>
<evidence type="ECO:0000313" key="11">
    <source>
        <dbReference type="EMBL" id="CAB4624796.1"/>
    </source>
</evidence>
<dbReference type="GO" id="GO:0046872">
    <property type="term" value="F:metal ion binding"/>
    <property type="evidence" value="ECO:0007669"/>
    <property type="project" value="UniProtKB-KW"/>
</dbReference>
<dbReference type="NCBIfam" id="NF001299">
    <property type="entry name" value="PRK00241.1"/>
    <property type="match status" value="1"/>
</dbReference>
<dbReference type="GO" id="GO:0006742">
    <property type="term" value="P:NADP+ catabolic process"/>
    <property type="evidence" value="ECO:0007669"/>
    <property type="project" value="TreeGrafter"/>
</dbReference>
<dbReference type="PANTHER" id="PTHR42904:SF6">
    <property type="entry name" value="NAD-CAPPED RNA HYDROLASE NUDT12"/>
    <property type="match status" value="1"/>
</dbReference>
<reference evidence="11" key="1">
    <citation type="submission" date="2020-05" db="EMBL/GenBank/DDBJ databases">
        <authorList>
            <person name="Chiriac C."/>
            <person name="Salcher M."/>
            <person name="Ghai R."/>
            <person name="Kavagutti S V."/>
        </authorList>
    </citation>
    <scope>NUCLEOTIDE SEQUENCE</scope>
</reference>
<dbReference type="InterPro" id="IPR015797">
    <property type="entry name" value="NUDIX_hydrolase-like_dom_sf"/>
</dbReference>
<dbReference type="Pfam" id="PF09297">
    <property type="entry name" value="Zn_ribbon_NUD"/>
    <property type="match status" value="1"/>
</dbReference>
<dbReference type="AlphaFoldDB" id="A0A6J6IJV1"/>
<evidence type="ECO:0000256" key="1">
    <source>
        <dbReference type="ARBA" id="ARBA00001946"/>
    </source>
</evidence>
<dbReference type="PANTHER" id="PTHR42904">
    <property type="entry name" value="NUDIX HYDROLASE, NUDC SUBFAMILY"/>
    <property type="match status" value="1"/>
</dbReference>
<dbReference type="InterPro" id="IPR015376">
    <property type="entry name" value="Znr_NADH_PPase"/>
</dbReference>
<dbReference type="InterPro" id="IPR049734">
    <property type="entry name" value="NudC-like_C"/>
</dbReference>
<keyword evidence="6" id="KW-0378">Hydrolase</keyword>
<evidence type="ECO:0000256" key="7">
    <source>
        <dbReference type="ARBA" id="ARBA00022842"/>
    </source>
</evidence>
<evidence type="ECO:0000256" key="6">
    <source>
        <dbReference type="ARBA" id="ARBA00022801"/>
    </source>
</evidence>
<dbReference type="Pfam" id="PF00293">
    <property type="entry name" value="NUDIX"/>
    <property type="match status" value="1"/>
</dbReference>
<dbReference type="SUPFAM" id="SSF55811">
    <property type="entry name" value="Nudix"/>
    <property type="match status" value="1"/>
</dbReference>
<accession>A0A6J6IJV1</accession>
<protein>
    <recommendedName>
        <fullName evidence="4">NAD(+) diphosphatase</fullName>
        <ecNumber evidence="4">3.6.1.22</ecNumber>
    </recommendedName>
</protein>
<feature type="domain" description="Nudix hydrolase" evidence="10">
    <location>
        <begin position="172"/>
        <end position="304"/>
    </location>
</feature>
<dbReference type="GO" id="GO:0035529">
    <property type="term" value="F:NADH pyrophosphatase activity"/>
    <property type="evidence" value="ECO:0007669"/>
    <property type="project" value="TreeGrafter"/>
</dbReference>
<comment type="catalytic activity">
    <reaction evidence="9">
        <text>a 5'-end NAD(+)-phospho-ribonucleoside in mRNA + H2O = a 5'-end phospho-adenosine-phospho-ribonucleoside in mRNA + beta-nicotinamide D-ribonucleotide + 2 H(+)</text>
        <dbReference type="Rhea" id="RHEA:60876"/>
        <dbReference type="Rhea" id="RHEA-COMP:15698"/>
        <dbReference type="Rhea" id="RHEA-COMP:15719"/>
        <dbReference type="ChEBI" id="CHEBI:14649"/>
        <dbReference type="ChEBI" id="CHEBI:15377"/>
        <dbReference type="ChEBI" id="CHEBI:15378"/>
        <dbReference type="ChEBI" id="CHEBI:144029"/>
        <dbReference type="ChEBI" id="CHEBI:144051"/>
    </reaction>
    <physiologicalReaction direction="left-to-right" evidence="9">
        <dbReference type="Rhea" id="RHEA:60877"/>
    </physiologicalReaction>
</comment>
<keyword evidence="8" id="KW-0520">NAD</keyword>
<dbReference type="CDD" id="cd03429">
    <property type="entry name" value="NUDIX_NADH_pyrophosphatase_Nudt13"/>
    <property type="match status" value="1"/>
</dbReference>
<gene>
    <name evidence="11" type="ORF">UFOPK1909_00820</name>
</gene>
<evidence type="ECO:0000256" key="9">
    <source>
        <dbReference type="ARBA" id="ARBA00023679"/>
    </source>
</evidence>
<dbReference type="InterPro" id="IPR000086">
    <property type="entry name" value="NUDIX_hydrolase_dom"/>
</dbReference>
<evidence type="ECO:0000256" key="3">
    <source>
        <dbReference type="ARBA" id="ARBA00009595"/>
    </source>
</evidence>
<comment type="cofactor">
    <cofactor evidence="1">
        <name>Mg(2+)</name>
        <dbReference type="ChEBI" id="CHEBI:18420"/>
    </cofactor>
</comment>
<evidence type="ECO:0000256" key="5">
    <source>
        <dbReference type="ARBA" id="ARBA00022723"/>
    </source>
</evidence>
<organism evidence="11">
    <name type="scientific">freshwater metagenome</name>
    <dbReference type="NCBI Taxonomy" id="449393"/>
    <lineage>
        <taxon>unclassified sequences</taxon>
        <taxon>metagenomes</taxon>
        <taxon>ecological metagenomes</taxon>
    </lineage>
</organism>
<dbReference type="PROSITE" id="PS00893">
    <property type="entry name" value="NUDIX_BOX"/>
    <property type="match status" value="1"/>
</dbReference>
<evidence type="ECO:0000256" key="4">
    <source>
        <dbReference type="ARBA" id="ARBA00012381"/>
    </source>
</evidence>